<dbReference type="Proteomes" id="UP000002664">
    <property type="component" value="Chromosome"/>
</dbReference>
<organism evidence="1 2">
    <name type="scientific">Saccharolobus islandicus (strain REY15A)</name>
    <name type="common">Sulfolobus islandicus</name>
    <dbReference type="NCBI Taxonomy" id="930945"/>
    <lineage>
        <taxon>Archaea</taxon>
        <taxon>Thermoproteota</taxon>
        <taxon>Thermoprotei</taxon>
        <taxon>Sulfolobales</taxon>
        <taxon>Sulfolobaceae</taxon>
        <taxon>Saccharolobus</taxon>
    </lineage>
</organism>
<dbReference type="AlphaFoldDB" id="F0NH85"/>
<reference evidence="1 2" key="1">
    <citation type="journal article" date="2011" name="J. Bacteriol.">
        <title>Genome analyses of icelandic strains of Sulfolobus islandicus, model organisms for genetic and virus-host interaction studies.</title>
        <authorList>
            <person name="Guo L."/>
            <person name="Brugger K."/>
            <person name="Liu C."/>
            <person name="Shah S.A."/>
            <person name="Zheng H."/>
            <person name="Zhu Y."/>
            <person name="Wang S."/>
            <person name="Lillestol R.K."/>
            <person name="Chen L."/>
            <person name="Frank J."/>
            <person name="Prangishvili D."/>
            <person name="Paulin L."/>
            <person name="She Q."/>
            <person name="Huang L."/>
            <person name="Garrett R.A."/>
        </authorList>
    </citation>
    <scope>NUCLEOTIDE SEQUENCE [LARGE SCALE GENOMIC DNA]</scope>
    <source>
        <strain evidence="1 2">REY15A</strain>
    </source>
</reference>
<gene>
    <name evidence="1" type="ordered locus">SiRe_0807</name>
</gene>
<dbReference type="InterPro" id="IPR036264">
    <property type="entry name" value="Bact_exopeptidase_dim_dom"/>
</dbReference>
<dbReference type="HOGENOM" id="CLU_1691616_0_0_2"/>
<dbReference type="RefSeq" id="WP_014513769.1">
    <property type="nucleotide sequence ID" value="NC_017276.1"/>
</dbReference>
<dbReference type="EMBL" id="CP002425">
    <property type="protein sequence ID" value="ADX84884.1"/>
    <property type="molecule type" value="Genomic_DNA"/>
</dbReference>
<dbReference type="Gene3D" id="3.40.630.10">
    <property type="entry name" value="Zn peptidases"/>
    <property type="match status" value="1"/>
</dbReference>
<accession>F0NH85</accession>
<dbReference type="SUPFAM" id="SSF55031">
    <property type="entry name" value="Bacterial exopeptidase dimerisation domain"/>
    <property type="match status" value="1"/>
</dbReference>
<evidence type="ECO:0000313" key="2">
    <source>
        <dbReference type="Proteomes" id="UP000002664"/>
    </source>
</evidence>
<dbReference type="GeneID" id="12417707"/>
<dbReference type="STRING" id="930945.SiRe_0807"/>
<dbReference type="eggNOG" id="arCOG01107">
    <property type="taxonomic scope" value="Archaea"/>
</dbReference>
<protein>
    <recommendedName>
        <fullName evidence="3">Peptidase M20 dimerisation domain-containing protein</fullName>
    </recommendedName>
</protein>
<name>F0NH85_SACI5</name>
<keyword evidence="2" id="KW-1185">Reference proteome</keyword>
<evidence type="ECO:0008006" key="3">
    <source>
        <dbReference type="Google" id="ProtNLM"/>
    </source>
</evidence>
<dbReference type="Gene3D" id="3.30.70.360">
    <property type="match status" value="1"/>
</dbReference>
<proteinExistence type="predicted"/>
<evidence type="ECO:0000313" key="1">
    <source>
        <dbReference type="EMBL" id="ADX84884.1"/>
    </source>
</evidence>
<sequence length="155" mass="17226">MIVLPKGYLNLGGYTINSSDNDGVVPGEFAFSFYRSTLPDEKNVEDEIRSIVSKAANNVNVKYEMEVKSYVPGSLTPKDSKLVKVAEECVYRVINVLPETIIAQIRYDGVFFRPFAEVINIGPGDNAHIPNESVSNIVKTSRIYGCIISTLFLRD</sequence>
<dbReference type="KEGG" id="sir:SiRe_0807"/>